<dbReference type="InterPro" id="IPR012337">
    <property type="entry name" value="RNaseH-like_sf"/>
</dbReference>
<keyword evidence="2" id="KW-1185">Reference proteome</keyword>
<evidence type="ECO:0008006" key="3">
    <source>
        <dbReference type="Google" id="ProtNLM"/>
    </source>
</evidence>
<evidence type="ECO:0000313" key="1">
    <source>
        <dbReference type="EMBL" id="KAK3198370.1"/>
    </source>
</evidence>
<dbReference type="PANTHER" id="PTHR45749">
    <property type="match status" value="1"/>
</dbReference>
<evidence type="ECO:0000313" key="2">
    <source>
        <dbReference type="Proteomes" id="UP001281410"/>
    </source>
</evidence>
<dbReference type="Proteomes" id="UP001281410">
    <property type="component" value="Unassembled WGS sequence"/>
</dbReference>
<organism evidence="1 2">
    <name type="scientific">Dipteronia sinensis</name>
    <dbReference type="NCBI Taxonomy" id="43782"/>
    <lineage>
        <taxon>Eukaryota</taxon>
        <taxon>Viridiplantae</taxon>
        <taxon>Streptophyta</taxon>
        <taxon>Embryophyta</taxon>
        <taxon>Tracheophyta</taxon>
        <taxon>Spermatophyta</taxon>
        <taxon>Magnoliopsida</taxon>
        <taxon>eudicotyledons</taxon>
        <taxon>Gunneridae</taxon>
        <taxon>Pentapetalae</taxon>
        <taxon>rosids</taxon>
        <taxon>malvids</taxon>
        <taxon>Sapindales</taxon>
        <taxon>Sapindaceae</taxon>
        <taxon>Hippocastanoideae</taxon>
        <taxon>Acereae</taxon>
        <taxon>Dipteronia</taxon>
    </lineage>
</organism>
<gene>
    <name evidence="1" type="ORF">Dsin_021785</name>
</gene>
<sequence length="326" mass="37318">MVQLWVCHVWEVVGVFFGLVDLLLRPVSQSPLVRSDQVTWRVRQAWQRCIRQISHMEFQVSHIFREGNKVMDALSKHTLGLSSDSWWSSTPSFCSSLVGQGIFEEFMNGMKNLELNIDDVRGHGYDNGSNMKEKHQGVQKQLLDINCRAFYTPCGCHNLNLLLFNMASCCHKAITFFGVVQRTYSLFSSSTKRWKILKYHVPSLIVKPLSQTRWESLIESVKAIRFQVPEIKDALLKLAQTNDDPKTISEANSLAMYELENFEFLVGMIIWHDLLFVVNIVNKTLQAKDIQIDIAIDQLKGLLAFLKKYRGNGFATALISNKEISI</sequence>
<dbReference type="AlphaFoldDB" id="A0AAE0DZ46"/>
<dbReference type="PANTHER" id="PTHR45749:SF32">
    <property type="entry name" value="ZINC FINGER MYM-TYPE PROTEIN 1-LIKE"/>
    <property type="match status" value="1"/>
</dbReference>
<dbReference type="EMBL" id="JANJYJ010000007">
    <property type="protein sequence ID" value="KAK3198370.1"/>
    <property type="molecule type" value="Genomic_DNA"/>
</dbReference>
<proteinExistence type="predicted"/>
<protein>
    <recommendedName>
        <fullName evidence="3">DUF4371 domain-containing protein</fullName>
    </recommendedName>
</protein>
<dbReference type="SUPFAM" id="SSF53098">
    <property type="entry name" value="Ribonuclease H-like"/>
    <property type="match status" value="1"/>
</dbReference>
<reference evidence="1" key="1">
    <citation type="journal article" date="2023" name="Plant J.">
        <title>Genome sequences and population genomics provide insights into the demographic history, inbreeding, and mutation load of two 'living fossil' tree species of Dipteronia.</title>
        <authorList>
            <person name="Feng Y."/>
            <person name="Comes H.P."/>
            <person name="Chen J."/>
            <person name="Zhu S."/>
            <person name="Lu R."/>
            <person name="Zhang X."/>
            <person name="Li P."/>
            <person name="Qiu J."/>
            <person name="Olsen K.M."/>
            <person name="Qiu Y."/>
        </authorList>
    </citation>
    <scope>NUCLEOTIDE SEQUENCE</scope>
    <source>
        <strain evidence="1">NBL</strain>
    </source>
</reference>
<comment type="caution">
    <text evidence="1">The sequence shown here is derived from an EMBL/GenBank/DDBJ whole genome shotgun (WGS) entry which is preliminary data.</text>
</comment>
<accession>A0AAE0DZ46</accession>
<name>A0AAE0DZ46_9ROSI</name>